<proteinExistence type="predicted"/>
<protein>
    <submittedName>
        <fullName evidence="1">Uncharacterized protein</fullName>
    </submittedName>
</protein>
<dbReference type="Proteomes" id="UP001055013">
    <property type="component" value="Unassembled WGS sequence"/>
</dbReference>
<gene>
    <name evidence="1" type="ORF">CBA19CS22_23010</name>
</gene>
<organism evidence="1 2">
    <name type="scientific">Caballeronia novacaledonica</name>
    <dbReference type="NCBI Taxonomy" id="1544861"/>
    <lineage>
        <taxon>Bacteria</taxon>
        <taxon>Pseudomonadati</taxon>
        <taxon>Pseudomonadota</taxon>
        <taxon>Betaproteobacteria</taxon>
        <taxon>Burkholderiales</taxon>
        <taxon>Burkholderiaceae</taxon>
        <taxon>Caballeronia</taxon>
    </lineage>
</organism>
<evidence type="ECO:0000313" key="1">
    <source>
        <dbReference type="EMBL" id="GJH19466.1"/>
    </source>
</evidence>
<sequence>MRLNAQDVVHVLLSRLIVSGLVKRLSRRWSCGAAQQRLYEERPWTPSAGVRRQLDLRIVPCLDALRHGPFDINCQHAFYQAIRSIRSPKGRAAATPSSPEDAAQRARAPFGTPLARLIRLHRRCINAKKNERLQHTESNARRIMLIDATAKAHEDEHTARHQ</sequence>
<reference evidence="1" key="1">
    <citation type="submission" date="2021-09" db="EMBL/GenBank/DDBJ databases">
        <title>Isolation and characterization of 3-chlorobenzoate degrading bacteria from soils in Shizuoka.</title>
        <authorList>
            <person name="Ifat A."/>
            <person name="Ogawa N."/>
            <person name="Kimbara K."/>
            <person name="Moriuchi R."/>
            <person name="Dohra H."/>
            <person name="Shintani M."/>
        </authorList>
    </citation>
    <scope>NUCLEOTIDE SEQUENCE</scope>
    <source>
        <strain evidence="1">19CS2-2</strain>
    </source>
</reference>
<comment type="caution">
    <text evidence="1">The sequence shown here is derived from an EMBL/GenBank/DDBJ whole genome shotgun (WGS) entry which is preliminary data.</text>
</comment>
<name>A0ACB5QWZ5_9BURK</name>
<keyword evidence="2" id="KW-1185">Reference proteome</keyword>
<evidence type="ECO:0000313" key="2">
    <source>
        <dbReference type="Proteomes" id="UP001055013"/>
    </source>
</evidence>
<accession>A0ACB5QWZ5</accession>
<dbReference type="EMBL" id="BPUR01000014">
    <property type="protein sequence ID" value="GJH19466.1"/>
    <property type="molecule type" value="Genomic_DNA"/>
</dbReference>